<reference evidence="2" key="1">
    <citation type="submission" date="2019-02" db="EMBL/GenBank/DDBJ databases">
        <authorList>
            <person name="Gruber-Vodicka R. H."/>
            <person name="Seah K. B. B."/>
        </authorList>
    </citation>
    <scope>NUCLEOTIDE SEQUENCE</scope>
    <source>
        <strain evidence="2">BECK_M7</strain>
    </source>
</reference>
<dbReference type="Gene3D" id="3.90.550.10">
    <property type="entry name" value="Spore Coat Polysaccharide Biosynthesis Protein SpsA, Chain A"/>
    <property type="match status" value="1"/>
</dbReference>
<dbReference type="GO" id="GO:0016740">
    <property type="term" value="F:transferase activity"/>
    <property type="evidence" value="ECO:0007669"/>
    <property type="project" value="UniProtKB-KW"/>
</dbReference>
<dbReference type="Pfam" id="PF00535">
    <property type="entry name" value="Glycos_transf_2"/>
    <property type="match status" value="1"/>
</dbReference>
<evidence type="ECO:0000259" key="1">
    <source>
        <dbReference type="Pfam" id="PF00535"/>
    </source>
</evidence>
<gene>
    <name evidence="2" type="ORF">BECKLFY1418B_GA0070995_107913</name>
</gene>
<accession>A0A450UU87</accession>
<name>A0A450UU87_9GAMM</name>
<dbReference type="CDD" id="cd00761">
    <property type="entry name" value="Glyco_tranf_GTA_type"/>
    <property type="match status" value="1"/>
</dbReference>
<dbReference type="EMBL" id="CAADFF010000079">
    <property type="protein sequence ID" value="VFJ96092.1"/>
    <property type="molecule type" value="Genomic_DNA"/>
</dbReference>
<feature type="domain" description="Glycosyltransferase 2-like" evidence="1">
    <location>
        <begin position="4"/>
        <end position="130"/>
    </location>
</feature>
<organism evidence="2">
    <name type="scientific">Candidatus Kentrum sp. LFY</name>
    <dbReference type="NCBI Taxonomy" id="2126342"/>
    <lineage>
        <taxon>Bacteria</taxon>
        <taxon>Pseudomonadati</taxon>
        <taxon>Pseudomonadota</taxon>
        <taxon>Gammaproteobacteria</taxon>
        <taxon>Candidatus Kentrum</taxon>
    </lineage>
</organism>
<dbReference type="InterPro" id="IPR029044">
    <property type="entry name" value="Nucleotide-diphossugar_trans"/>
</dbReference>
<protein>
    <submittedName>
        <fullName evidence="2">Glycosyl transferase family 2</fullName>
    </submittedName>
</protein>
<dbReference type="InterPro" id="IPR050834">
    <property type="entry name" value="Glycosyltransf_2"/>
</dbReference>
<proteinExistence type="predicted"/>
<dbReference type="PANTHER" id="PTHR43685">
    <property type="entry name" value="GLYCOSYLTRANSFERASE"/>
    <property type="match status" value="1"/>
</dbReference>
<evidence type="ECO:0000313" key="2">
    <source>
        <dbReference type="EMBL" id="VFJ96092.1"/>
    </source>
</evidence>
<keyword evidence="2" id="KW-0808">Transferase</keyword>
<sequence>MIISIIIPTRERADYLKESIQTALQIPDRNIEIIISDNASTDGTKQVISEISDPRVKYINTGKHVSMRENFEFGLHNSSGDYVIFFGDDDGILPRQFKFLRRILEKERPDALGWNVPSIFVWPGEERDRKSGSVTFDKRKLFGKIHKCDSDACRKHLLACKLNQLRFIPGVYAAGCVSRDYWGRIAAPDGTYFNSSVPDAYFEFRALLEGGNFLHVDHAFVLGGQSPTSGAKLFQTLPDANDPRSRPLHRGIAELKLDKLTDVIEHTLSLTLLSFSTLETVRARFPKENQIPDYLAWYRYVLSENSSWHSKVRGTLRGYAIKSGTLSEFEQAESGQADNPALKTYRKVLSGSGTVFSEVKEIIRNHVTRLPILPGPKKFRLSGKIAEKNTILTAVNIYDSTLADDYEHILDGTGFREDIWKQAVKRSRVYPLRKKGNT</sequence>
<dbReference type="SUPFAM" id="SSF53448">
    <property type="entry name" value="Nucleotide-diphospho-sugar transferases"/>
    <property type="match status" value="1"/>
</dbReference>
<dbReference type="InterPro" id="IPR001173">
    <property type="entry name" value="Glyco_trans_2-like"/>
</dbReference>
<dbReference type="AlphaFoldDB" id="A0A450UU87"/>
<dbReference type="PANTHER" id="PTHR43685:SF2">
    <property type="entry name" value="GLYCOSYLTRANSFERASE 2-LIKE DOMAIN-CONTAINING PROTEIN"/>
    <property type="match status" value="1"/>
</dbReference>